<comment type="similarity">
    <text evidence="1">Belongs to the short-chain dehydrogenases/reductases (SDR) family.</text>
</comment>
<dbReference type="Gene3D" id="3.40.50.720">
    <property type="entry name" value="NAD(P)-binding Rossmann-like Domain"/>
    <property type="match status" value="1"/>
</dbReference>
<gene>
    <name evidence="3" type="ORF">SAMN05216548_101507</name>
</gene>
<name>A0A1H9ASH0_9HYPH</name>
<dbReference type="PRINTS" id="PR00081">
    <property type="entry name" value="GDHRDH"/>
</dbReference>
<evidence type="ECO:0000256" key="1">
    <source>
        <dbReference type="ARBA" id="ARBA00006484"/>
    </source>
</evidence>
<dbReference type="InterPro" id="IPR020904">
    <property type="entry name" value="Sc_DH/Rdtase_CS"/>
</dbReference>
<dbReference type="PANTHER" id="PTHR24321:SF8">
    <property type="entry name" value="ESTRADIOL 17-BETA-DEHYDROGENASE 8-RELATED"/>
    <property type="match status" value="1"/>
</dbReference>
<dbReference type="InterPro" id="IPR002347">
    <property type="entry name" value="SDR_fam"/>
</dbReference>
<keyword evidence="4" id="KW-1185">Reference proteome</keyword>
<organism evidence="3 4">
    <name type="scientific">Faunimonas pinastri</name>
    <dbReference type="NCBI Taxonomy" id="1855383"/>
    <lineage>
        <taxon>Bacteria</taxon>
        <taxon>Pseudomonadati</taxon>
        <taxon>Pseudomonadota</taxon>
        <taxon>Alphaproteobacteria</taxon>
        <taxon>Hyphomicrobiales</taxon>
        <taxon>Afifellaceae</taxon>
        <taxon>Faunimonas</taxon>
    </lineage>
</organism>
<dbReference type="AlphaFoldDB" id="A0A1H9ASH0"/>
<dbReference type="RefSeq" id="WP_092494979.1">
    <property type="nucleotide sequence ID" value="NZ_FOFG01000001.1"/>
</dbReference>
<dbReference type="InterPro" id="IPR036291">
    <property type="entry name" value="NAD(P)-bd_dom_sf"/>
</dbReference>
<accession>A0A1H9ASH0</accession>
<dbReference type="Pfam" id="PF13561">
    <property type="entry name" value="adh_short_C2"/>
    <property type="match status" value="1"/>
</dbReference>
<reference evidence="3 4" key="1">
    <citation type="submission" date="2016-10" db="EMBL/GenBank/DDBJ databases">
        <authorList>
            <person name="de Groot N.N."/>
        </authorList>
    </citation>
    <scope>NUCLEOTIDE SEQUENCE [LARGE SCALE GENOMIC DNA]</scope>
    <source>
        <strain evidence="3 4">A52C2</strain>
    </source>
</reference>
<protein>
    <submittedName>
        <fullName evidence="3">NAD(P)-dependent dehydrogenase, short-chain alcohol dehydrogenase family</fullName>
    </submittedName>
</protein>
<dbReference type="Proteomes" id="UP000199647">
    <property type="component" value="Unassembled WGS sequence"/>
</dbReference>
<dbReference type="GO" id="GO:0016491">
    <property type="term" value="F:oxidoreductase activity"/>
    <property type="evidence" value="ECO:0007669"/>
    <property type="project" value="UniProtKB-KW"/>
</dbReference>
<keyword evidence="2" id="KW-0560">Oxidoreductase</keyword>
<dbReference type="FunFam" id="3.40.50.720:FF:000084">
    <property type="entry name" value="Short-chain dehydrogenase reductase"/>
    <property type="match status" value="1"/>
</dbReference>
<sequence length="265" mass="28204">MDLGIRGRTALITGGDSGMGLSTAEFLIREGVRIVLSDRSTDQLRDAATKLEGLGDVLAVTADLTRQADVDKLRRAAEERFGAPDILVHAAGVTGATGDFLDLDDVAWETTLQTDLMAAVRVCRAFIPGMRIAGWGRVVLFSSEDAVQPYPDELPYCACKAAVNNLAKGLSKAYSPDGVLINTVAPAFVATPMTDKMMEKRATELGVSFDRAVESFLDEERPGIAAKRRGRAEEVAAVVAFMCSAHASFMTGSNVRVDGGSVMTV</sequence>
<dbReference type="PANTHER" id="PTHR24321">
    <property type="entry name" value="DEHYDROGENASES, SHORT CHAIN"/>
    <property type="match status" value="1"/>
</dbReference>
<evidence type="ECO:0000313" key="3">
    <source>
        <dbReference type="EMBL" id="SEP79353.1"/>
    </source>
</evidence>
<dbReference type="EMBL" id="FOFG01000001">
    <property type="protein sequence ID" value="SEP79353.1"/>
    <property type="molecule type" value="Genomic_DNA"/>
</dbReference>
<evidence type="ECO:0000256" key="2">
    <source>
        <dbReference type="ARBA" id="ARBA00023002"/>
    </source>
</evidence>
<dbReference type="SUPFAM" id="SSF51735">
    <property type="entry name" value="NAD(P)-binding Rossmann-fold domains"/>
    <property type="match status" value="1"/>
</dbReference>
<evidence type="ECO:0000313" key="4">
    <source>
        <dbReference type="Proteomes" id="UP000199647"/>
    </source>
</evidence>
<dbReference type="OrthoDB" id="9804774at2"/>
<dbReference type="PROSITE" id="PS00061">
    <property type="entry name" value="ADH_SHORT"/>
    <property type="match status" value="1"/>
</dbReference>
<proteinExistence type="inferred from homology"/>
<dbReference type="STRING" id="1855383.SAMN05216548_101507"/>